<dbReference type="Gene3D" id="2.40.180.10">
    <property type="entry name" value="Catalase core domain"/>
    <property type="match status" value="1"/>
</dbReference>
<evidence type="ECO:0000313" key="2">
    <source>
        <dbReference type="Proteomes" id="UP000749040"/>
    </source>
</evidence>
<accession>A0ABS2TJ03</accession>
<dbReference type="RefSeq" id="WP_205354926.1">
    <property type="nucleotide sequence ID" value="NZ_JADKYB010000001.1"/>
</dbReference>
<dbReference type="Proteomes" id="UP000749040">
    <property type="component" value="Unassembled WGS sequence"/>
</dbReference>
<evidence type="ECO:0008006" key="3">
    <source>
        <dbReference type="Google" id="ProtNLM"/>
    </source>
</evidence>
<organism evidence="1 2">
    <name type="scientific">Actinacidiphila acididurans</name>
    <dbReference type="NCBI Taxonomy" id="2784346"/>
    <lineage>
        <taxon>Bacteria</taxon>
        <taxon>Bacillati</taxon>
        <taxon>Actinomycetota</taxon>
        <taxon>Actinomycetes</taxon>
        <taxon>Kitasatosporales</taxon>
        <taxon>Streptomycetaceae</taxon>
        <taxon>Actinacidiphila</taxon>
    </lineage>
</organism>
<reference evidence="1 2" key="1">
    <citation type="submission" date="2021-01" db="EMBL/GenBank/DDBJ databases">
        <title>Streptomyces acididurans sp. nov., isolated from a peat swamp forest soil.</title>
        <authorList>
            <person name="Chantavorakit T."/>
            <person name="Duangmal K."/>
        </authorList>
    </citation>
    <scope>NUCLEOTIDE SEQUENCE [LARGE SCALE GENOMIC DNA]</scope>
    <source>
        <strain evidence="1 2">KK5PA1</strain>
    </source>
</reference>
<gene>
    <name evidence="1" type="ORF">ITX44_00475</name>
</gene>
<sequence>MPSTQWRERFAPDENARHEEQARVFIEMQRQRSMRYGTGRALHRKQVAALKAILTVEEGLPDYAAQGIFASASSYEARVRLSNGGFDISGDRAPSVRGFAIKVLRAASASTAEAEQDFLMINQEVLRVKDSAEFVGIVDVATSGPGAGLRKAARSPGVILSAVSNFRDMKRPFSGFATHDFFSIMPIAFGDYAARLRLCAASTLINGDADNDWAADVYKRLAEDDLEFLFQAQFFEDEDRTPIENSAVRWEAPWVTVARLRVPSQAPDAALSEAVEKSGFDPWNAVPEHRPLGELMRARKAAYSVSRRGRDTMP</sequence>
<keyword evidence="2" id="KW-1185">Reference proteome</keyword>
<comment type="caution">
    <text evidence="1">The sequence shown here is derived from an EMBL/GenBank/DDBJ whole genome shotgun (WGS) entry which is preliminary data.</text>
</comment>
<protein>
    <recommendedName>
        <fullName evidence="3">Catalase</fullName>
    </recommendedName>
</protein>
<dbReference type="EMBL" id="JADKYB010000001">
    <property type="protein sequence ID" value="MBM9503037.1"/>
    <property type="molecule type" value="Genomic_DNA"/>
</dbReference>
<evidence type="ECO:0000313" key="1">
    <source>
        <dbReference type="EMBL" id="MBM9503037.1"/>
    </source>
</evidence>
<name>A0ABS2TJ03_9ACTN</name>
<dbReference type="SUPFAM" id="SSF56634">
    <property type="entry name" value="Heme-dependent catalase-like"/>
    <property type="match status" value="1"/>
</dbReference>
<proteinExistence type="predicted"/>
<dbReference type="InterPro" id="IPR020835">
    <property type="entry name" value="Catalase_sf"/>
</dbReference>